<gene>
    <name evidence="1" type="ORF">JI747_001185</name>
</gene>
<evidence type="ECO:0000313" key="1">
    <source>
        <dbReference type="EMBL" id="MCA6065770.1"/>
    </source>
</evidence>
<protein>
    <recommendedName>
        <fullName evidence="3">C1q domain-containing protein</fullName>
    </recommendedName>
</protein>
<evidence type="ECO:0008006" key="3">
    <source>
        <dbReference type="Google" id="ProtNLM"/>
    </source>
</evidence>
<proteinExistence type="predicted"/>
<organism evidence="1 2">
    <name type="scientific">Chryseobacterium tagetis</name>
    <dbReference type="NCBI Taxonomy" id="2801334"/>
    <lineage>
        <taxon>Bacteria</taxon>
        <taxon>Pseudomonadati</taxon>
        <taxon>Bacteroidota</taxon>
        <taxon>Flavobacteriia</taxon>
        <taxon>Flavobacteriales</taxon>
        <taxon>Weeksellaceae</taxon>
        <taxon>Chryseobacterium group</taxon>
        <taxon>Chryseobacterium</taxon>
    </lineage>
</organism>
<name>A0ABS7ZW12_9FLAO</name>
<dbReference type="Gene3D" id="2.60.120.40">
    <property type="match status" value="1"/>
</dbReference>
<dbReference type="EMBL" id="JAERSE020000001">
    <property type="protein sequence ID" value="MCA6065770.1"/>
    <property type="molecule type" value="Genomic_DNA"/>
</dbReference>
<dbReference type="RefSeq" id="WP_225685679.1">
    <property type="nucleotide sequence ID" value="NZ_JAERSE020000001.1"/>
</dbReference>
<keyword evidence="2" id="KW-1185">Reference proteome</keyword>
<accession>A0ABS7ZW12</accession>
<evidence type="ECO:0000313" key="2">
    <source>
        <dbReference type="Proteomes" id="UP000618240"/>
    </source>
</evidence>
<dbReference type="Proteomes" id="UP000618240">
    <property type="component" value="Unassembled WGS sequence"/>
</dbReference>
<reference evidence="1 2" key="1">
    <citation type="submission" date="2021-09" db="EMBL/GenBank/DDBJ databases">
        <title>Genome sequencing and assembly of Chryseobacterium sp. RG1.</title>
        <authorList>
            <person name="Chhetri G."/>
        </authorList>
    </citation>
    <scope>NUCLEOTIDE SEQUENCE [LARGE SCALE GENOMIC DNA]</scope>
    <source>
        <strain evidence="1 2">RG1</strain>
    </source>
</reference>
<dbReference type="InterPro" id="IPR008983">
    <property type="entry name" value="Tumour_necrosis_fac-like_dom"/>
</dbReference>
<comment type="caution">
    <text evidence="1">The sequence shown here is derived from an EMBL/GenBank/DDBJ whole genome shotgun (WGS) entry which is preliminary data.</text>
</comment>
<sequence length="232" mass="24159">MGLFGTGIAQTGNVGINTTTPTATLDVNGNAKIRTTPNSTTLVGHQVLGIDTTTKEVKMLDPSLFISNTSGTVNTTIAKATVVGTGALLGLTGSNGYEKINFGPATLGTNFDTTTDTYTVPSTGVYAVKFNYRYGDGVNLNVSLLNFNGGTPKIGIFRNGVVMDEGFFGGASISLLAPLVAISVIVSDTYVDSVYQLTAGDVIDFRYNQAGLNVALLSSNVTAKMVVYKISD</sequence>